<sequence length="109" mass="12641">MKETIQLKLAEFLNLCKSHKVKNIYAFGSAVNGNFNEESSDIDLLIEIDSEDPVERGENLMDIWDKFEDFFQRKVDLLTHSSIKNPILRKSIDTTKILLYDGKEQKVSF</sequence>
<evidence type="ECO:0000256" key="7">
    <source>
        <dbReference type="ARBA" id="ARBA00022842"/>
    </source>
</evidence>
<dbReference type="PANTHER" id="PTHR33571:SF12">
    <property type="entry name" value="BSL3053 PROTEIN"/>
    <property type="match status" value="1"/>
</dbReference>
<feature type="domain" description="Polymerase beta nucleotidyltransferase" evidence="8">
    <location>
        <begin position="15"/>
        <end position="104"/>
    </location>
</feature>
<keyword evidence="7" id="KW-0460">Magnesium</keyword>
<protein>
    <submittedName>
        <fullName evidence="9">DNA polymerase subunit beta</fullName>
    </submittedName>
</protein>
<dbReference type="PATRIC" id="fig|1492738.3.peg.72"/>
<reference evidence="9 10" key="1">
    <citation type="submission" date="2014-05" db="EMBL/GenBank/DDBJ databases">
        <title>Genome Sequence of Flavobacterium sp. EM1321.</title>
        <authorList>
            <person name="Shin S.-K."/>
            <person name="Yi H."/>
        </authorList>
    </citation>
    <scope>NUCLEOTIDE SEQUENCE [LARGE SCALE GENOMIC DNA]</scope>
    <source>
        <strain evidence="9 10">EM1321</strain>
    </source>
</reference>
<dbReference type="GO" id="GO:0046872">
    <property type="term" value="F:metal ion binding"/>
    <property type="evidence" value="ECO:0007669"/>
    <property type="project" value="UniProtKB-KW"/>
</dbReference>
<keyword evidence="3" id="KW-0548">Nucleotidyltransferase</keyword>
<evidence type="ECO:0000259" key="8">
    <source>
        <dbReference type="Pfam" id="PF18765"/>
    </source>
</evidence>
<evidence type="ECO:0000256" key="6">
    <source>
        <dbReference type="ARBA" id="ARBA00022840"/>
    </source>
</evidence>
<dbReference type="STRING" id="1492738.FEM21_00740"/>
<keyword evidence="5" id="KW-0547">Nucleotide-binding</keyword>
<evidence type="ECO:0000256" key="4">
    <source>
        <dbReference type="ARBA" id="ARBA00022723"/>
    </source>
</evidence>
<gene>
    <name evidence="9" type="ORF">FEM21_00740</name>
</gene>
<dbReference type="Proteomes" id="UP000027064">
    <property type="component" value="Unassembled WGS sequence"/>
</dbReference>
<dbReference type="GO" id="GO:0005524">
    <property type="term" value="F:ATP binding"/>
    <property type="evidence" value="ECO:0007669"/>
    <property type="project" value="UniProtKB-KW"/>
</dbReference>
<evidence type="ECO:0000256" key="3">
    <source>
        <dbReference type="ARBA" id="ARBA00022695"/>
    </source>
</evidence>
<evidence type="ECO:0000256" key="2">
    <source>
        <dbReference type="ARBA" id="ARBA00022679"/>
    </source>
</evidence>
<dbReference type="InterPro" id="IPR043519">
    <property type="entry name" value="NT_sf"/>
</dbReference>
<keyword evidence="6" id="KW-0067">ATP-binding</keyword>
<keyword evidence="2" id="KW-0808">Transferase</keyword>
<comment type="caution">
    <text evidence="9">The sequence shown here is derived from an EMBL/GenBank/DDBJ whole genome shotgun (WGS) entry which is preliminary data.</text>
</comment>
<dbReference type="InterPro" id="IPR041633">
    <property type="entry name" value="Polbeta"/>
</dbReference>
<keyword evidence="10" id="KW-1185">Reference proteome</keyword>
<name>A0A066WRY0_9FLAO</name>
<evidence type="ECO:0000313" key="9">
    <source>
        <dbReference type="EMBL" id="KDN56571.1"/>
    </source>
</evidence>
<dbReference type="Gene3D" id="3.30.460.10">
    <property type="entry name" value="Beta Polymerase, domain 2"/>
    <property type="match status" value="1"/>
</dbReference>
<organism evidence="9 10">
    <name type="scientific">Flavobacterium seoulense</name>
    <dbReference type="NCBI Taxonomy" id="1492738"/>
    <lineage>
        <taxon>Bacteria</taxon>
        <taxon>Pseudomonadati</taxon>
        <taxon>Bacteroidota</taxon>
        <taxon>Flavobacteriia</taxon>
        <taxon>Flavobacteriales</taxon>
        <taxon>Flavobacteriaceae</taxon>
        <taxon>Flavobacterium</taxon>
    </lineage>
</organism>
<dbReference type="GO" id="GO:0016779">
    <property type="term" value="F:nucleotidyltransferase activity"/>
    <property type="evidence" value="ECO:0007669"/>
    <property type="project" value="UniProtKB-KW"/>
</dbReference>
<dbReference type="EMBL" id="JNCA01000001">
    <property type="protein sequence ID" value="KDN56571.1"/>
    <property type="molecule type" value="Genomic_DNA"/>
</dbReference>
<evidence type="ECO:0000256" key="1">
    <source>
        <dbReference type="ARBA" id="ARBA00001946"/>
    </source>
</evidence>
<dbReference type="eggNOG" id="COG1669">
    <property type="taxonomic scope" value="Bacteria"/>
</dbReference>
<evidence type="ECO:0000313" key="10">
    <source>
        <dbReference type="Proteomes" id="UP000027064"/>
    </source>
</evidence>
<proteinExistence type="predicted"/>
<dbReference type="AlphaFoldDB" id="A0A066WRY0"/>
<dbReference type="PANTHER" id="PTHR33571">
    <property type="entry name" value="SSL8005 PROTEIN"/>
    <property type="match status" value="1"/>
</dbReference>
<comment type="cofactor">
    <cofactor evidence="1">
        <name>Mg(2+)</name>
        <dbReference type="ChEBI" id="CHEBI:18420"/>
    </cofactor>
</comment>
<accession>A0A066WRY0</accession>
<dbReference type="RefSeq" id="WP_035657065.1">
    <property type="nucleotide sequence ID" value="NZ_JNCA01000001.1"/>
</dbReference>
<dbReference type="CDD" id="cd05403">
    <property type="entry name" value="NT_KNTase_like"/>
    <property type="match status" value="1"/>
</dbReference>
<dbReference type="SUPFAM" id="SSF81301">
    <property type="entry name" value="Nucleotidyltransferase"/>
    <property type="match status" value="1"/>
</dbReference>
<evidence type="ECO:0000256" key="5">
    <source>
        <dbReference type="ARBA" id="ARBA00022741"/>
    </source>
</evidence>
<keyword evidence="4" id="KW-0479">Metal-binding</keyword>
<dbReference type="InterPro" id="IPR052038">
    <property type="entry name" value="Type-VII_TA_antitoxin"/>
</dbReference>
<dbReference type="Pfam" id="PF18765">
    <property type="entry name" value="Polbeta"/>
    <property type="match status" value="1"/>
</dbReference>